<dbReference type="GO" id="GO:0005524">
    <property type="term" value="F:ATP binding"/>
    <property type="evidence" value="ECO:0007669"/>
    <property type="project" value="UniProtKB-KW"/>
</dbReference>
<dbReference type="Gene3D" id="3.30.420.40">
    <property type="match status" value="2"/>
</dbReference>
<feature type="region of interest" description="Disordered" evidence="4">
    <location>
        <begin position="523"/>
        <end position="555"/>
    </location>
</feature>
<keyword evidence="1" id="KW-0547">Nucleotide-binding</keyword>
<comment type="caution">
    <text evidence="5">The sequence shown here is derived from an EMBL/GenBank/DDBJ whole genome shotgun (WGS) entry which is preliminary data.</text>
</comment>
<sequence length="710" mass="78916">MTSKLIIGIDLGALTTKIMLCNQNEYELVRTSHGSHCLPTAVSFAKGRARMIGEDSSEKSDENTVCMLDRLVDCLDEDSLVAFQRFEYKRENDSVYIPSIDEEYSSTALMAMLLGRIRRNVILTAERLGCTNAEMVFVFAVPPNYSMEARQALSDAAYAASVSSSMCVDSTLAYGRVLQQRKFGDGEQKVMVVEIGHTRTSISLLKIGDNSAVNDDEKKESSDEGVTVLANVNSSIMGAGNIDVCLYNHFLSTHPLLVGSSFHNKSRSAQRLLDGCKKLKHLLSMLPEGKVTVESIGDNESDVNLSANRTDLVQLCEESVTEQLKAMLEQCIEEAGGRQILDDLASVELTGGGSRIPLVQDTILECLGKQDKDFVFSKSLDDTSLALGAAMMGPRTLVSADDSLMQFSVERQEQRKTLQKNEMAMADKDREISAKDGLKNQIESLILELRSARHSKHGSLLPTSKDFTTLLDGTDDWLFSDECNEATLEAMSKKWTEVKSKSECLCADYFNAKTQEAERIEREMEEEAKRAAAERDSEAMLDGHDGEGDHDNRKLPTKRRMEIVVKNKDEGTELFAGGNYKFAAARYSKALTHCSKFFDLSAEDEEEVKKVKLSLHSNMALCYIKLDKHDNALQSCNEALALDSTNAKALFRRASVYHHQRKFDLAIKDLEAAEVLSPGDKAVNKLKRLVDHEMLKQKKKEQAMAKKMFG</sequence>
<evidence type="ECO:0000313" key="5">
    <source>
        <dbReference type="EMBL" id="KAL3794543.1"/>
    </source>
</evidence>
<dbReference type="SUPFAM" id="SSF48452">
    <property type="entry name" value="TPR-like"/>
    <property type="match status" value="1"/>
</dbReference>
<reference evidence="5 6" key="1">
    <citation type="submission" date="2024-10" db="EMBL/GenBank/DDBJ databases">
        <title>Updated reference genomes for cyclostephanoid diatoms.</title>
        <authorList>
            <person name="Roberts W.R."/>
            <person name="Alverson A.J."/>
        </authorList>
    </citation>
    <scope>NUCLEOTIDE SEQUENCE [LARGE SCALE GENOMIC DNA]</scope>
    <source>
        <strain evidence="5 6">AJA010-31</strain>
    </source>
</reference>
<keyword evidence="3" id="KW-0802">TPR repeat</keyword>
<keyword evidence="2" id="KW-0067">ATP-binding</keyword>
<dbReference type="Gene3D" id="1.25.40.10">
    <property type="entry name" value="Tetratricopeptide repeat domain"/>
    <property type="match status" value="1"/>
</dbReference>
<dbReference type="Gene3D" id="3.30.30.30">
    <property type="match status" value="1"/>
</dbReference>
<gene>
    <name evidence="5" type="ORF">ACHAWO_006437</name>
</gene>
<dbReference type="InterPro" id="IPR018181">
    <property type="entry name" value="Heat_shock_70_CS"/>
</dbReference>
<dbReference type="InterPro" id="IPR019734">
    <property type="entry name" value="TPR_rpt"/>
</dbReference>
<feature type="repeat" description="TPR" evidence="3">
    <location>
        <begin position="647"/>
        <end position="680"/>
    </location>
</feature>
<dbReference type="AlphaFoldDB" id="A0ABD3Q256"/>
<evidence type="ECO:0000256" key="1">
    <source>
        <dbReference type="ARBA" id="ARBA00022741"/>
    </source>
</evidence>
<dbReference type="SMART" id="SM00028">
    <property type="entry name" value="TPR"/>
    <property type="match status" value="3"/>
</dbReference>
<dbReference type="Gene3D" id="1.20.1270.10">
    <property type="match status" value="1"/>
</dbReference>
<dbReference type="PROSITE" id="PS01036">
    <property type="entry name" value="HSP70_3"/>
    <property type="match status" value="1"/>
</dbReference>
<dbReference type="InterPro" id="IPR013126">
    <property type="entry name" value="Hsp_70_fam"/>
</dbReference>
<dbReference type="Gene3D" id="3.90.640.10">
    <property type="entry name" value="Actin, Chain A, domain 4"/>
    <property type="match status" value="1"/>
</dbReference>
<accession>A0ABD3Q256</accession>
<dbReference type="InterPro" id="IPR011990">
    <property type="entry name" value="TPR-like_helical_dom_sf"/>
</dbReference>
<dbReference type="SUPFAM" id="SSF53067">
    <property type="entry name" value="Actin-like ATPase domain"/>
    <property type="match status" value="2"/>
</dbReference>
<evidence type="ECO:0000256" key="2">
    <source>
        <dbReference type="ARBA" id="ARBA00022840"/>
    </source>
</evidence>
<dbReference type="InterPro" id="IPR029048">
    <property type="entry name" value="HSP70_C_sf"/>
</dbReference>
<proteinExistence type="predicted"/>
<dbReference type="Proteomes" id="UP001530400">
    <property type="component" value="Unassembled WGS sequence"/>
</dbReference>
<feature type="repeat" description="TPR" evidence="3">
    <location>
        <begin position="613"/>
        <end position="646"/>
    </location>
</feature>
<protein>
    <submittedName>
        <fullName evidence="5">Uncharacterized protein</fullName>
    </submittedName>
</protein>
<dbReference type="PROSITE" id="PS50005">
    <property type="entry name" value="TPR"/>
    <property type="match status" value="2"/>
</dbReference>
<evidence type="ECO:0000256" key="3">
    <source>
        <dbReference type="PROSITE-ProRule" id="PRU00339"/>
    </source>
</evidence>
<dbReference type="PRINTS" id="PR00301">
    <property type="entry name" value="HEATSHOCK70"/>
</dbReference>
<keyword evidence="6" id="KW-1185">Reference proteome</keyword>
<evidence type="ECO:0000313" key="6">
    <source>
        <dbReference type="Proteomes" id="UP001530400"/>
    </source>
</evidence>
<dbReference type="InterPro" id="IPR043129">
    <property type="entry name" value="ATPase_NBD"/>
</dbReference>
<dbReference type="PANTHER" id="PTHR45639:SF28">
    <property type="entry name" value="HEAT SHOCK PROTEIN-LIKE PROTEIN"/>
    <property type="match status" value="1"/>
</dbReference>
<evidence type="ECO:0000256" key="4">
    <source>
        <dbReference type="SAM" id="MobiDB-lite"/>
    </source>
</evidence>
<dbReference type="Pfam" id="PF00515">
    <property type="entry name" value="TPR_1"/>
    <property type="match status" value="1"/>
</dbReference>
<name>A0ABD3Q256_9STRA</name>
<organism evidence="5 6">
    <name type="scientific">Cyclotella atomus</name>
    <dbReference type="NCBI Taxonomy" id="382360"/>
    <lineage>
        <taxon>Eukaryota</taxon>
        <taxon>Sar</taxon>
        <taxon>Stramenopiles</taxon>
        <taxon>Ochrophyta</taxon>
        <taxon>Bacillariophyta</taxon>
        <taxon>Coscinodiscophyceae</taxon>
        <taxon>Thalassiosirophycidae</taxon>
        <taxon>Stephanodiscales</taxon>
        <taxon>Stephanodiscaceae</taxon>
        <taxon>Cyclotella</taxon>
    </lineage>
</organism>
<dbReference type="PANTHER" id="PTHR45639">
    <property type="entry name" value="HSC70CB, ISOFORM G-RELATED"/>
    <property type="match status" value="1"/>
</dbReference>
<dbReference type="EMBL" id="JALLPJ020000350">
    <property type="protein sequence ID" value="KAL3794543.1"/>
    <property type="molecule type" value="Genomic_DNA"/>
</dbReference>
<dbReference type="Pfam" id="PF00012">
    <property type="entry name" value="HSP70"/>
    <property type="match status" value="1"/>
</dbReference>